<proteinExistence type="predicted"/>
<dbReference type="InParanoid" id="A2ETJ1"/>
<keyword evidence="2" id="KW-0472">Membrane</keyword>
<evidence type="ECO:0000313" key="3">
    <source>
        <dbReference type="EMBL" id="EAY04037.1"/>
    </source>
</evidence>
<dbReference type="Proteomes" id="UP000001542">
    <property type="component" value="Unassembled WGS sequence"/>
</dbReference>
<keyword evidence="4" id="KW-1185">Reference proteome</keyword>
<protein>
    <submittedName>
        <fullName evidence="3">Uncharacterized protein</fullName>
    </submittedName>
</protein>
<feature type="transmembrane region" description="Helical" evidence="2">
    <location>
        <begin position="144"/>
        <end position="161"/>
    </location>
</feature>
<dbReference type="RefSeq" id="XP_001316260.1">
    <property type="nucleotide sequence ID" value="XM_001316225.1"/>
</dbReference>
<feature type="compositionally biased region" description="Basic and acidic residues" evidence="1">
    <location>
        <begin position="371"/>
        <end position="383"/>
    </location>
</feature>
<organism evidence="3 4">
    <name type="scientific">Trichomonas vaginalis (strain ATCC PRA-98 / G3)</name>
    <dbReference type="NCBI Taxonomy" id="412133"/>
    <lineage>
        <taxon>Eukaryota</taxon>
        <taxon>Metamonada</taxon>
        <taxon>Parabasalia</taxon>
        <taxon>Trichomonadida</taxon>
        <taxon>Trichomonadidae</taxon>
        <taxon>Trichomonas</taxon>
    </lineage>
</organism>
<keyword evidence="2" id="KW-1133">Transmembrane helix</keyword>
<dbReference type="AlphaFoldDB" id="A2ETJ1"/>
<reference evidence="3" key="1">
    <citation type="submission" date="2006-10" db="EMBL/GenBank/DDBJ databases">
        <authorList>
            <person name="Amadeo P."/>
            <person name="Zhao Q."/>
            <person name="Wortman J."/>
            <person name="Fraser-Liggett C."/>
            <person name="Carlton J."/>
        </authorList>
    </citation>
    <scope>NUCLEOTIDE SEQUENCE</scope>
    <source>
        <strain evidence="3">G3</strain>
    </source>
</reference>
<name>A2ETJ1_TRIV3</name>
<accession>A2ETJ1</accession>
<evidence type="ECO:0000256" key="2">
    <source>
        <dbReference type="SAM" id="Phobius"/>
    </source>
</evidence>
<sequence length="383" mass="44570">MFKSIDAQDIDIILAPYADNSIVFRADPENSDIILQILKSSFDESDLTFYNLQIDLEKTYKSILDKLIGDASMSNDIKNVYYSSELFIATKSTIWLTFYNFLQPCHIVPELDQMKSKVFDSLALKYYQFRMILLDDKRKSASKFFYNWTILSVALFFNIILEEFPDSPFYQNSAFIERAETVTQELLIGFKPEDASFHEKVLEFIPDPIFFRAKRLPNFNAHQQILNDIIGNEIHHQNQLANPNRILFTSRDNNPLLARALELRSFKNKTTDSKISTRNIMMNKTGPSTSRDFVLDAKLCKENSERARRAHMQNIQSNLRQICSKEANLVLSIEQNAVLCKRVLKNRLQAKEVIDGIEERQKSRKTGKPYKKNDVYDEEEKHS</sequence>
<reference evidence="3" key="2">
    <citation type="journal article" date="2007" name="Science">
        <title>Draft genome sequence of the sexually transmitted pathogen Trichomonas vaginalis.</title>
        <authorList>
            <person name="Carlton J.M."/>
            <person name="Hirt R.P."/>
            <person name="Silva J.C."/>
            <person name="Delcher A.L."/>
            <person name="Schatz M."/>
            <person name="Zhao Q."/>
            <person name="Wortman J.R."/>
            <person name="Bidwell S.L."/>
            <person name="Alsmark U.C.M."/>
            <person name="Besteiro S."/>
            <person name="Sicheritz-Ponten T."/>
            <person name="Noel C.J."/>
            <person name="Dacks J.B."/>
            <person name="Foster P.G."/>
            <person name="Simillion C."/>
            <person name="Van de Peer Y."/>
            <person name="Miranda-Saavedra D."/>
            <person name="Barton G.J."/>
            <person name="Westrop G.D."/>
            <person name="Mueller S."/>
            <person name="Dessi D."/>
            <person name="Fiori P.L."/>
            <person name="Ren Q."/>
            <person name="Paulsen I."/>
            <person name="Zhang H."/>
            <person name="Bastida-Corcuera F.D."/>
            <person name="Simoes-Barbosa A."/>
            <person name="Brown M.T."/>
            <person name="Hayes R.D."/>
            <person name="Mukherjee M."/>
            <person name="Okumura C.Y."/>
            <person name="Schneider R."/>
            <person name="Smith A.J."/>
            <person name="Vanacova S."/>
            <person name="Villalvazo M."/>
            <person name="Haas B.J."/>
            <person name="Pertea M."/>
            <person name="Feldblyum T.V."/>
            <person name="Utterback T.R."/>
            <person name="Shu C.L."/>
            <person name="Osoegawa K."/>
            <person name="de Jong P.J."/>
            <person name="Hrdy I."/>
            <person name="Horvathova L."/>
            <person name="Zubacova Z."/>
            <person name="Dolezal P."/>
            <person name="Malik S.B."/>
            <person name="Logsdon J.M. Jr."/>
            <person name="Henze K."/>
            <person name="Gupta A."/>
            <person name="Wang C.C."/>
            <person name="Dunne R.L."/>
            <person name="Upcroft J.A."/>
            <person name="Upcroft P."/>
            <person name="White O."/>
            <person name="Salzberg S.L."/>
            <person name="Tang P."/>
            <person name="Chiu C.-H."/>
            <person name="Lee Y.-S."/>
            <person name="Embley T.M."/>
            <person name="Coombs G.H."/>
            <person name="Mottram J.C."/>
            <person name="Tachezy J."/>
            <person name="Fraser-Liggett C.M."/>
            <person name="Johnson P.J."/>
        </authorList>
    </citation>
    <scope>NUCLEOTIDE SEQUENCE [LARGE SCALE GENOMIC DNA]</scope>
    <source>
        <strain evidence="3">G3</strain>
    </source>
</reference>
<keyword evidence="2" id="KW-0812">Transmembrane</keyword>
<dbReference type="VEuPathDB" id="TrichDB:TVAGG3_0007750"/>
<evidence type="ECO:0000313" key="4">
    <source>
        <dbReference type="Proteomes" id="UP000001542"/>
    </source>
</evidence>
<evidence type="ECO:0000256" key="1">
    <source>
        <dbReference type="SAM" id="MobiDB-lite"/>
    </source>
</evidence>
<dbReference type="VEuPathDB" id="TrichDB:TVAG_055230"/>
<gene>
    <name evidence="3" type="ORF">TVAG_055230</name>
</gene>
<dbReference type="KEGG" id="tva:4761886"/>
<feature type="region of interest" description="Disordered" evidence="1">
    <location>
        <begin position="358"/>
        <end position="383"/>
    </location>
</feature>
<dbReference type="EMBL" id="DS113487">
    <property type="protein sequence ID" value="EAY04037.1"/>
    <property type="molecule type" value="Genomic_DNA"/>
</dbReference>